<evidence type="ECO:0000256" key="2">
    <source>
        <dbReference type="PROSITE-ProRule" id="PRU00335"/>
    </source>
</evidence>
<dbReference type="SUPFAM" id="SSF46689">
    <property type="entry name" value="Homeodomain-like"/>
    <property type="match status" value="1"/>
</dbReference>
<dbReference type="InterPro" id="IPR009057">
    <property type="entry name" value="Homeodomain-like_sf"/>
</dbReference>
<keyword evidence="5" id="KW-1185">Reference proteome</keyword>
<evidence type="ECO:0000259" key="3">
    <source>
        <dbReference type="PROSITE" id="PS50977"/>
    </source>
</evidence>
<dbReference type="PROSITE" id="PS50977">
    <property type="entry name" value="HTH_TETR_2"/>
    <property type="match status" value="1"/>
</dbReference>
<organism evidence="4 5">
    <name type="scientific">Nonomuraea monospora</name>
    <dbReference type="NCBI Taxonomy" id="568818"/>
    <lineage>
        <taxon>Bacteria</taxon>
        <taxon>Bacillati</taxon>
        <taxon>Actinomycetota</taxon>
        <taxon>Actinomycetes</taxon>
        <taxon>Streptosporangiales</taxon>
        <taxon>Streptosporangiaceae</taxon>
        <taxon>Nonomuraea</taxon>
    </lineage>
</organism>
<dbReference type="SUPFAM" id="SSF48498">
    <property type="entry name" value="Tetracyclin repressor-like, C-terminal domain"/>
    <property type="match status" value="1"/>
</dbReference>
<comment type="caution">
    <text evidence="4">The sequence shown here is derived from an EMBL/GenBank/DDBJ whole genome shotgun (WGS) entry which is preliminary data.</text>
</comment>
<dbReference type="PANTHER" id="PTHR30055:SF200">
    <property type="entry name" value="HTH-TYPE TRANSCRIPTIONAL REPRESSOR BDCR"/>
    <property type="match status" value="1"/>
</dbReference>
<dbReference type="InterPro" id="IPR001647">
    <property type="entry name" value="HTH_TetR"/>
</dbReference>
<feature type="DNA-binding region" description="H-T-H motif" evidence="2">
    <location>
        <begin position="30"/>
        <end position="49"/>
    </location>
</feature>
<evidence type="ECO:0000256" key="1">
    <source>
        <dbReference type="ARBA" id="ARBA00023125"/>
    </source>
</evidence>
<reference evidence="4 5" key="1">
    <citation type="journal article" date="2019" name="Int. J. Syst. Evol. Microbiol.">
        <title>The Global Catalogue of Microorganisms (GCM) 10K type strain sequencing project: providing services to taxonomists for standard genome sequencing and annotation.</title>
        <authorList>
            <consortium name="The Broad Institute Genomics Platform"/>
            <consortium name="The Broad Institute Genome Sequencing Center for Infectious Disease"/>
            <person name="Wu L."/>
            <person name="Ma J."/>
        </authorList>
    </citation>
    <scope>NUCLEOTIDE SEQUENCE [LARGE SCALE GENOMIC DNA]</scope>
    <source>
        <strain evidence="4 5">JCM 16114</strain>
    </source>
</reference>
<dbReference type="Proteomes" id="UP001499843">
    <property type="component" value="Unassembled WGS sequence"/>
</dbReference>
<feature type="domain" description="HTH tetR-type" evidence="3">
    <location>
        <begin position="7"/>
        <end position="67"/>
    </location>
</feature>
<dbReference type="Pfam" id="PF00440">
    <property type="entry name" value="TetR_N"/>
    <property type="match status" value="1"/>
</dbReference>
<dbReference type="PANTHER" id="PTHR30055">
    <property type="entry name" value="HTH-TYPE TRANSCRIPTIONAL REGULATOR RUTR"/>
    <property type="match status" value="1"/>
</dbReference>
<proteinExistence type="predicted"/>
<accession>A0ABN3D345</accession>
<protein>
    <submittedName>
        <fullName evidence="4">TetR/AcrR family transcriptional regulator</fullName>
    </submittedName>
</protein>
<evidence type="ECO:0000313" key="5">
    <source>
        <dbReference type="Proteomes" id="UP001499843"/>
    </source>
</evidence>
<sequence length="195" mass="20878">MISGMVSPMRERLLEAASELFYAHGLRAVSVDKVIDLAATTKVTFYRHFKSKDELVVAYLERRAALERDGIGQAMKQGDGDVEATLRVISEAIGAIACAPGFRGCPFINAAAEYPDPDSPIRKAVDAHRRWNRATFEQLIAPLGIRNPAEVADDLMLVRDGAMVAGYLDEPAAVAASFLRSSQAVIGGGGGSARS</sequence>
<dbReference type="Gene3D" id="1.10.357.10">
    <property type="entry name" value="Tetracycline Repressor, domain 2"/>
    <property type="match status" value="1"/>
</dbReference>
<name>A0ABN3D345_9ACTN</name>
<keyword evidence="1 2" id="KW-0238">DNA-binding</keyword>
<dbReference type="InterPro" id="IPR036271">
    <property type="entry name" value="Tet_transcr_reg_TetR-rel_C_sf"/>
</dbReference>
<gene>
    <name evidence="4" type="ORF">GCM10009850_115530</name>
</gene>
<dbReference type="InterPro" id="IPR050109">
    <property type="entry name" value="HTH-type_TetR-like_transc_reg"/>
</dbReference>
<dbReference type="EMBL" id="BAAAQX010000060">
    <property type="protein sequence ID" value="GAA2216084.1"/>
    <property type="molecule type" value="Genomic_DNA"/>
</dbReference>
<dbReference type="PRINTS" id="PR00455">
    <property type="entry name" value="HTHTETR"/>
</dbReference>
<evidence type="ECO:0000313" key="4">
    <source>
        <dbReference type="EMBL" id="GAA2216084.1"/>
    </source>
</evidence>